<dbReference type="FunFam" id="1.10.630.10:FF:000042">
    <property type="entry name" value="Cytochrome P450"/>
    <property type="match status" value="1"/>
</dbReference>
<feature type="binding site" description="axial binding residue" evidence="14">
    <location>
        <position position="477"/>
    </location>
    <ligand>
        <name>heme</name>
        <dbReference type="ChEBI" id="CHEBI:30413"/>
    </ligand>
    <ligandPart>
        <name>Fe</name>
        <dbReference type="ChEBI" id="CHEBI:18248"/>
    </ligandPart>
</feature>
<dbReference type="OrthoDB" id="6419533at2759"/>
<dbReference type="PRINTS" id="PR00463">
    <property type="entry name" value="EP450I"/>
</dbReference>
<comment type="function">
    <text evidence="13">Cytochromes P450 are a group of heme-thiolate monooxygenases. They oxidize a variety of structurally unrelated compounds, including steroids, fatty acids, and xenobiotics.</text>
</comment>
<keyword evidence="12" id="KW-0472">Membrane</keyword>
<gene>
    <name evidence="16" type="ORF">X975_15098</name>
</gene>
<dbReference type="EMBL" id="KK119563">
    <property type="protein sequence ID" value="KFM76034.1"/>
    <property type="molecule type" value="Genomic_DNA"/>
</dbReference>
<keyword evidence="17" id="KW-1185">Reference proteome</keyword>
<comment type="similarity">
    <text evidence="4 15">Belongs to the cytochrome P450 family.</text>
</comment>
<dbReference type="CDD" id="cd11055">
    <property type="entry name" value="CYP3A-like"/>
    <property type="match status" value="1"/>
</dbReference>
<evidence type="ECO:0000256" key="12">
    <source>
        <dbReference type="ARBA" id="ARBA00023136"/>
    </source>
</evidence>
<evidence type="ECO:0000256" key="13">
    <source>
        <dbReference type="ARBA" id="ARBA00043906"/>
    </source>
</evidence>
<evidence type="ECO:0000256" key="9">
    <source>
        <dbReference type="ARBA" id="ARBA00023002"/>
    </source>
</evidence>
<sequence>MWALTFFAIALVLWIFWRKRNFSVLKKLGIPGPEPNLLFGNLLEMVMKNPIQCHKEWIQKYGKVVGYYFGTEPVVLITDVELLKKIQISDFHKFMNRPSLFRGRRRKPNEMRRVEGFSQQLVILRDKRWKDIRSILTPSFTAAKMKQMAPIINDAVDSLINNVEKKSKAGESFDIYPMYQGLTMDVIGRSAFGIQTDVQNDPNDPFLRSARVIFSGDIRSALFIIAVSFRRLERFWSFVNRMRLAIKNKGTNPVNELIESVKNVINLRRKDKESRRPDLLQLMIDAEVEDTSVVTTEELTAKDDNESTEKKTTGSSSGRLVRQMTDADILDNSVLFFLAGYETTSTALAFTTHLLVHYPEVQDKVREEVLQLLKSENDLDYYSVNKLQYLDNVLHESLRLNPPIHLFVNRECAEDVDLGKVRLKKGLAIQVPVFNLHRDPELWEDPDEFKPERFSPENKEKLNPLAYQPFGAGPRNCVGMRFALMEAKLALARLLSKYKLKPCAETDNEPITLKIAAVSINPKKGVHLKAIPL</sequence>
<reference evidence="16 17" key="1">
    <citation type="submission" date="2013-11" db="EMBL/GenBank/DDBJ databases">
        <title>Genome sequencing of Stegodyphus mimosarum.</title>
        <authorList>
            <person name="Bechsgaard J."/>
        </authorList>
    </citation>
    <scope>NUCLEOTIDE SEQUENCE [LARGE SCALE GENOMIC DNA]</scope>
</reference>
<protein>
    <submittedName>
        <fullName evidence="16">Cytochrome P450 3A24</fullName>
    </submittedName>
</protein>
<dbReference type="AlphaFoldDB" id="A0A087UF95"/>
<evidence type="ECO:0000256" key="4">
    <source>
        <dbReference type="ARBA" id="ARBA00010617"/>
    </source>
</evidence>
<keyword evidence="9 15" id="KW-0560">Oxidoreductase</keyword>
<dbReference type="InterPro" id="IPR002401">
    <property type="entry name" value="Cyt_P450_E_grp-I"/>
</dbReference>
<evidence type="ECO:0000256" key="1">
    <source>
        <dbReference type="ARBA" id="ARBA00001971"/>
    </source>
</evidence>
<keyword evidence="11 15" id="KW-0503">Monooxygenase</keyword>
<keyword evidence="8" id="KW-0492">Microsome</keyword>
<evidence type="ECO:0000256" key="14">
    <source>
        <dbReference type="PIRSR" id="PIRSR602401-1"/>
    </source>
</evidence>
<dbReference type="InterPro" id="IPR036396">
    <property type="entry name" value="Cyt_P450_sf"/>
</dbReference>
<evidence type="ECO:0000256" key="6">
    <source>
        <dbReference type="ARBA" id="ARBA00022723"/>
    </source>
</evidence>
<keyword evidence="6 14" id="KW-0479">Metal-binding</keyword>
<keyword evidence="7" id="KW-0256">Endoplasmic reticulum</keyword>
<dbReference type="OMA" id="GIEYSIQ"/>
<dbReference type="Gene3D" id="1.10.630.10">
    <property type="entry name" value="Cytochrome P450"/>
    <property type="match status" value="1"/>
</dbReference>
<dbReference type="GO" id="GO:0008395">
    <property type="term" value="F:steroid hydroxylase activity"/>
    <property type="evidence" value="ECO:0007669"/>
    <property type="project" value="TreeGrafter"/>
</dbReference>
<dbReference type="InterPro" id="IPR017972">
    <property type="entry name" value="Cyt_P450_CS"/>
</dbReference>
<comment type="subcellular location">
    <subcellularLocation>
        <location evidence="3">Endoplasmic reticulum membrane</location>
        <topology evidence="3">Peripheral membrane protein</topology>
    </subcellularLocation>
    <subcellularLocation>
        <location evidence="2">Microsome membrane</location>
        <topology evidence="2">Peripheral membrane protein</topology>
    </subcellularLocation>
</comment>
<dbReference type="PROSITE" id="PS00086">
    <property type="entry name" value="CYTOCHROME_P450"/>
    <property type="match status" value="1"/>
</dbReference>
<dbReference type="PANTHER" id="PTHR24302:SF15">
    <property type="entry name" value="FATTY-ACID PEROXYGENASE"/>
    <property type="match status" value="1"/>
</dbReference>
<evidence type="ECO:0000256" key="10">
    <source>
        <dbReference type="ARBA" id="ARBA00023004"/>
    </source>
</evidence>
<keyword evidence="5 14" id="KW-0349">Heme</keyword>
<evidence type="ECO:0000313" key="17">
    <source>
        <dbReference type="Proteomes" id="UP000054359"/>
    </source>
</evidence>
<evidence type="ECO:0000313" key="16">
    <source>
        <dbReference type="EMBL" id="KFM76034.1"/>
    </source>
</evidence>
<dbReference type="STRING" id="407821.A0A087UF95"/>
<dbReference type="GO" id="GO:0020037">
    <property type="term" value="F:heme binding"/>
    <property type="evidence" value="ECO:0007669"/>
    <property type="project" value="InterPro"/>
</dbReference>
<dbReference type="PRINTS" id="PR00385">
    <property type="entry name" value="P450"/>
</dbReference>
<dbReference type="InterPro" id="IPR001128">
    <property type="entry name" value="Cyt_P450"/>
</dbReference>
<evidence type="ECO:0000256" key="11">
    <source>
        <dbReference type="ARBA" id="ARBA00023033"/>
    </source>
</evidence>
<dbReference type="GO" id="GO:0005506">
    <property type="term" value="F:iron ion binding"/>
    <property type="evidence" value="ECO:0007669"/>
    <property type="project" value="InterPro"/>
</dbReference>
<evidence type="ECO:0000256" key="15">
    <source>
        <dbReference type="RuleBase" id="RU000461"/>
    </source>
</evidence>
<evidence type="ECO:0000256" key="7">
    <source>
        <dbReference type="ARBA" id="ARBA00022824"/>
    </source>
</evidence>
<feature type="non-terminal residue" evidence="16">
    <location>
        <position position="533"/>
    </location>
</feature>
<keyword evidence="10 14" id="KW-0408">Iron</keyword>
<evidence type="ECO:0000256" key="3">
    <source>
        <dbReference type="ARBA" id="ARBA00004406"/>
    </source>
</evidence>
<accession>A0A087UF95</accession>
<dbReference type="PANTHER" id="PTHR24302">
    <property type="entry name" value="CYTOCHROME P450 FAMILY 3"/>
    <property type="match status" value="1"/>
</dbReference>
<evidence type="ECO:0000256" key="5">
    <source>
        <dbReference type="ARBA" id="ARBA00022617"/>
    </source>
</evidence>
<evidence type="ECO:0000256" key="8">
    <source>
        <dbReference type="ARBA" id="ARBA00022848"/>
    </source>
</evidence>
<proteinExistence type="inferred from homology"/>
<dbReference type="Proteomes" id="UP000054359">
    <property type="component" value="Unassembled WGS sequence"/>
</dbReference>
<comment type="cofactor">
    <cofactor evidence="1 14">
        <name>heme</name>
        <dbReference type="ChEBI" id="CHEBI:30413"/>
    </cofactor>
</comment>
<dbReference type="SUPFAM" id="SSF48264">
    <property type="entry name" value="Cytochrome P450"/>
    <property type="match status" value="1"/>
</dbReference>
<organism evidence="16 17">
    <name type="scientific">Stegodyphus mimosarum</name>
    <name type="common">African social velvet spider</name>
    <dbReference type="NCBI Taxonomy" id="407821"/>
    <lineage>
        <taxon>Eukaryota</taxon>
        <taxon>Metazoa</taxon>
        <taxon>Ecdysozoa</taxon>
        <taxon>Arthropoda</taxon>
        <taxon>Chelicerata</taxon>
        <taxon>Arachnida</taxon>
        <taxon>Araneae</taxon>
        <taxon>Araneomorphae</taxon>
        <taxon>Entelegynae</taxon>
        <taxon>Eresoidea</taxon>
        <taxon>Eresidae</taxon>
        <taxon>Stegodyphus</taxon>
    </lineage>
</organism>
<dbReference type="GO" id="GO:0005789">
    <property type="term" value="C:endoplasmic reticulum membrane"/>
    <property type="evidence" value="ECO:0007669"/>
    <property type="project" value="UniProtKB-SubCell"/>
</dbReference>
<dbReference type="InterPro" id="IPR050705">
    <property type="entry name" value="Cytochrome_P450_3A"/>
</dbReference>
<name>A0A087UF95_STEMI</name>
<dbReference type="GO" id="GO:0016705">
    <property type="term" value="F:oxidoreductase activity, acting on paired donors, with incorporation or reduction of molecular oxygen"/>
    <property type="evidence" value="ECO:0007669"/>
    <property type="project" value="InterPro"/>
</dbReference>
<dbReference type="Pfam" id="PF00067">
    <property type="entry name" value="p450"/>
    <property type="match status" value="1"/>
</dbReference>
<evidence type="ECO:0000256" key="2">
    <source>
        <dbReference type="ARBA" id="ARBA00004174"/>
    </source>
</evidence>